<feature type="binding site" description="axial binding residue" evidence="10">
    <location>
        <position position="413"/>
    </location>
    <ligand>
        <name>heme b</name>
        <dbReference type="ChEBI" id="CHEBI:60344"/>
    </ligand>
    <ligandPart>
        <name>Fe</name>
        <dbReference type="ChEBI" id="CHEBI:18248"/>
    </ligandPart>
</feature>
<dbReference type="InterPro" id="IPR050783">
    <property type="entry name" value="Oxylipin_biosynth_metab"/>
</dbReference>
<evidence type="ECO:0000256" key="1">
    <source>
        <dbReference type="ARBA" id="ARBA00000699"/>
    </source>
</evidence>
<dbReference type="PROSITE" id="PS50292">
    <property type="entry name" value="PEROXIDASE_3"/>
    <property type="match status" value="1"/>
</dbReference>
<keyword evidence="6" id="KW-0223">Dioxygenase</keyword>
<evidence type="ECO:0000256" key="10">
    <source>
        <dbReference type="PIRSR" id="PIRSR619791-2"/>
    </source>
</evidence>
<dbReference type="PROSITE" id="PS00086">
    <property type="entry name" value="CYTOCHROME_P450"/>
    <property type="match status" value="1"/>
</dbReference>
<dbReference type="GO" id="GO:0005506">
    <property type="term" value="F:iron ion binding"/>
    <property type="evidence" value="ECO:0007669"/>
    <property type="project" value="InterPro"/>
</dbReference>
<sequence length="1122" mass="127726">MSQLNGHVQEPPRPSPPVELKEIGQKISNSLSTLKNLFTALRKPLSEGTEGGTVIHPKEEPWLVKQIEHDLADLRALGITDLKALIGLQQQVASGQPIDDKKYLVEGLIKVLAKLPLGSENGTKITNSLLTQLWYDLQHPPKSTLGNKYIYRTADGSYNNPLHPALGAANTPYCRTVKPMTMQSGALPAPEAIFDSIMVRDDKNREPHPNRISSVLFYVGSIIIHDIFRTDHENYEMSLTSSYLDLAPLYGSNQDEQNMMRTFKDGKLKPDSFSEKRLLLFPPGVSVLLVMFNRFHNYIVENLALINENGQFTKPTPPTAKDFDNYEKDRAEYQQQLAQITDAEYDNDLFQTGRLITCGLYVNIILVDYIRTILNLNRTDSKWHLDPRGIIGDVPMATGNQCSAEFNLIYRWHAAISERDEKWAEMLFSEIFHNKDPNSISRYEMIAQLKELDKTIDKDPSKRTFARLSRNDKGRFADDDLVKIITESIEDPANSFGARRVPMVMKAMECLGIEQARAWNLATLNEFRKYFGLVPHHTFADINSDPYIAEELENLYSHPDLVELYPGLMAEESKPPILPGNGICLPYTMSRVLLSDAMALVRGDRFHTIDYHPKKLTNWGFSEANFNLDIDNGCVMYKLFLRAFPNHFSQNSIYAHHPMTVPQYMRIALKDLGKEALYNYDRPQRKGTTQMIISYAAVEKVLKDKATFRVNWGREMEFLMGEPAKKFMLAGDGPDNEQSRKMMREALFIPQWEEEVKRFYEKITLELLKEKSYKLAGANEVDIIRDVANLAHVHFCAELFMLPLKTKAHPGVLDEYELYLIMTAVFTCVFFDLDPATSFLVHTKAQEATRTLGQLVEANVEQIRAGGFLSSMLQVTWPHDTTLEHYGKHLIQRLLKSSNMSVKELVWGHIMGTAGGMVPNQGQITSQALEYFLCTPDGQKHLPEINRLAKIKGKGEDDAFDKLMHYLLEGSRLFGESAVFRSVAKDIDIEDGARMLKLKEGDRIMVNIRAASRDSKKFPNPDQLDLNRPLDSYIHFGAGPHQCLGMPMTRVALTMMLKVIGRLDQLRPVEGPRGKVYKVAKPFGETDELPESWHYHTYLTPNWDSYWPFPTSLKVTWDGDIL</sequence>
<evidence type="ECO:0000256" key="9">
    <source>
        <dbReference type="ARBA" id="ARBA00023235"/>
    </source>
</evidence>
<dbReference type="Gene3D" id="1.10.640.10">
    <property type="entry name" value="Haem peroxidase domain superfamily, animal type"/>
    <property type="match status" value="1"/>
</dbReference>
<dbReference type="GO" id="GO:0006979">
    <property type="term" value="P:response to oxidative stress"/>
    <property type="evidence" value="ECO:0007669"/>
    <property type="project" value="InterPro"/>
</dbReference>
<dbReference type="EC" id="1.13.11.60" evidence="3"/>
<dbReference type="GO" id="GO:0052878">
    <property type="term" value="F:linoleate 8R-lipoxygenase activity"/>
    <property type="evidence" value="ECO:0007669"/>
    <property type="project" value="UniProtKB-EC"/>
</dbReference>
<keyword evidence="9" id="KW-0413">Isomerase</keyword>
<dbReference type="GO" id="GO:0006631">
    <property type="term" value="P:fatty acid metabolic process"/>
    <property type="evidence" value="ECO:0007669"/>
    <property type="project" value="UniProtKB-ARBA"/>
</dbReference>
<dbReference type="GO" id="GO:0016705">
    <property type="term" value="F:oxidoreductase activity, acting on paired donors, with incorporation or reduction of molecular oxygen"/>
    <property type="evidence" value="ECO:0007669"/>
    <property type="project" value="InterPro"/>
</dbReference>
<dbReference type="GO" id="GO:0016853">
    <property type="term" value="F:isomerase activity"/>
    <property type="evidence" value="ECO:0007669"/>
    <property type="project" value="UniProtKB-KW"/>
</dbReference>
<name>A0A9P9DII4_9PLEO</name>
<keyword evidence="10" id="KW-0349">Heme</keyword>
<dbReference type="InterPro" id="IPR017972">
    <property type="entry name" value="Cyt_P450_CS"/>
</dbReference>
<dbReference type="InterPro" id="IPR036396">
    <property type="entry name" value="Cyt_P450_sf"/>
</dbReference>
<dbReference type="InterPro" id="IPR034812">
    <property type="entry name" value="Ppo-like_N"/>
</dbReference>
<evidence type="ECO:0000256" key="3">
    <source>
        <dbReference type="ARBA" id="ARBA00013239"/>
    </source>
</evidence>
<dbReference type="Proteomes" id="UP000700596">
    <property type="component" value="Unassembled WGS sequence"/>
</dbReference>
<dbReference type="CDD" id="cd20612">
    <property type="entry name" value="CYP_LDS-like_C"/>
    <property type="match status" value="1"/>
</dbReference>
<dbReference type="GO" id="GO:0020037">
    <property type="term" value="F:heme binding"/>
    <property type="evidence" value="ECO:0007669"/>
    <property type="project" value="InterPro"/>
</dbReference>
<evidence type="ECO:0000313" key="12">
    <source>
        <dbReference type="Proteomes" id="UP000700596"/>
    </source>
</evidence>
<organism evidence="11 12">
    <name type="scientific">Dendryphion nanum</name>
    <dbReference type="NCBI Taxonomy" id="256645"/>
    <lineage>
        <taxon>Eukaryota</taxon>
        <taxon>Fungi</taxon>
        <taxon>Dikarya</taxon>
        <taxon>Ascomycota</taxon>
        <taxon>Pezizomycotina</taxon>
        <taxon>Dothideomycetes</taxon>
        <taxon>Pleosporomycetidae</taxon>
        <taxon>Pleosporales</taxon>
        <taxon>Torulaceae</taxon>
        <taxon>Dendryphion</taxon>
    </lineage>
</organism>
<proteinExistence type="predicted"/>
<dbReference type="PRINTS" id="PR00457">
    <property type="entry name" value="ANPEROXIDASE"/>
</dbReference>
<dbReference type="Gene3D" id="1.10.630.10">
    <property type="entry name" value="Cytochrome P450"/>
    <property type="match status" value="1"/>
</dbReference>
<comment type="subunit">
    <text evidence="2">Homotetramer.</text>
</comment>
<reference evidence="11" key="1">
    <citation type="journal article" date="2021" name="Nat. Commun.">
        <title>Genetic determinants of endophytism in the Arabidopsis root mycobiome.</title>
        <authorList>
            <person name="Mesny F."/>
            <person name="Miyauchi S."/>
            <person name="Thiergart T."/>
            <person name="Pickel B."/>
            <person name="Atanasova L."/>
            <person name="Karlsson M."/>
            <person name="Huettel B."/>
            <person name="Barry K.W."/>
            <person name="Haridas S."/>
            <person name="Chen C."/>
            <person name="Bauer D."/>
            <person name="Andreopoulos W."/>
            <person name="Pangilinan J."/>
            <person name="LaButti K."/>
            <person name="Riley R."/>
            <person name="Lipzen A."/>
            <person name="Clum A."/>
            <person name="Drula E."/>
            <person name="Henrissat B."/>
            <person name="Kohler A."/>
            <person name="Grigoriev I.V."/>
            <person name="Martin F.M."/>
            <person name="Hacquard S."/>
        </authorList>
    </citation>
    <scope>NUCLEOTIDE SEQUENCE</scope>
    <source>
        <strain evidence="11">MPI-CAGE-CH-0243</strain>
    </source>
</reference>
<keyword evidence="7" id="KW-0560">Oxidoreductase</keyword>
<dbReference type="SUPFAM" id="SSF48113">
    <property type="entry name" value="Heme-dependent peroxidases"/>
    <property type="match status" value="1"/>
</dbReference>
<protein>
    <recommendedName>
        <fullName evidence="3">linoleate 8R-lipoxygenase</fullName>
        <ecNumber evidence="3">1.13.11.60</ecNumber>
    </recommendedName>
</protein>
<evidence type="ECO:0000256" key="6">
    <source>
        <dbReference type="ARBA" id="ARBA00022964"/>
    </source>
</evidence>
<dbReference type="PANTHER" id="PTHR11903">
    <property type="entry name" value="PROSTAGLANDIN G/H SYNTHASE"/>
    <property type="match status" value="1"/>
</dbReference>
<dbReference type="InterPro" id="IPR019791">
    <property type="entry name" value="Haem_peroxidase_animal"/>
</dbReference>
<dbReference type="SUPFAM" id="SSF48264">
    <property type="entry name" value="Cytochrome P450"/>
    <property type="match status" value="1"/>
</dbReference>
<evidence type="ECO:0000256" key="5">
    <source>
        <dbReference type="ARBA" id="ARBA00022723"/>
    </source>
</evidence>
<dbReference type="GO" id="GO:0004497">
    <property type="term" value="F:monooxygenase activity"/>
    <property type="evidence" value="ECO:0007669"/>
    <property type="project" value="InterPro"/>
</dbReference>
<evidence type="ECO:0000256" key="2">
    <source>
        <dbReference type="ARBA" id="ARBA00011881"/>
    </source>
</evidence>
<dbReference type="EMBL" id="JAGMWT010000011">
    <property type="protein sequence ID" value="KAH7119549.1"/>
    <property type="molecule type" value="Genomic_DNA"/>
</dbReference>
<dbReference type="GO" id="GO:0004601">
    <property type="term" value="F:peroxidase activity"/>
    <property type="evidence" value="ECO:0007669"/>
    <property type="project" value="UniProtKB-KW"/>
</dbReference>
<dbReference type="PANTHER" id="PTHR11903:SF13">
    <property type="entry name" value="LINOLEATE 10R-LIPOXYGENASE"/>
    <property type="match status" value="1"/>
</dbReference>
<evidence type="ECO:0000313" key="11">
    <source>
        <dbReference type="EMBL" id="KAH7119549.1"/>
    </source>
</evidence>
<dbReference type="InterPro" id="IPR001128">
    <property type="entry name" value="Cyt_P450"/>
</dbReference>
<dbReference type="InterPro" id="IPR010255">
    <property type="entry name" value="Haem_peroxidase_sf"/>
</dbReference>
<dbReference type="CDD" id="cd09817">
    <property type="entry name" value="linoleate_diol_synthase_like"/>
    <property type="match status" value="1"/>
</dbReference>
<comment type="catalytic activity">
    <reaction evidence="1">
        <text>(9Z,12Z)-octadecadienoate + O2 = (8R,9Z,12Z)-8-hydroperoxyoctadeca-9,12-dienoate</text>
        <dbReference type="Rhea" id="RHEA:25395"/>
        <dbReference type="ChEBI" id="CHEBI:15379"/>
        <dbReference type="ChEBI" id="CHEBI:30245"/>
        <dbReference type="ChEBI" id="CHEBI:58659"/>
        <dbReference type="EC" id="1.13.11.60"/>
    </reaction>
</comment>
<dbReference type="InterPro" id="IPR037120">
    <property type="entry name" value="Haem_peroxidase_sf_animal"/>
</dbReference>
<keyword evidence="8 10" id="KW-0408">Iron</keyword>
<dbReference type="Pfam" id="PF03098">
    <property type="entry name" value="An_peroxidase"/>
    <property type="match status" value="2"/>
</dbReference>
<dbReference type="OrthoDB" id="823504at2759"/>
<evidence type="ECO:0000256" key="4">
    <source>
        <dbReference type="ARBA" id="ARBA00022559"/>
    </source>
</evidence>
<evidence type="ECO:0000256" key="7">
    <source>
        <dbReference type="ARBA" id="ARBA00023002"/>
    </source>
</evidence>
<comment type="caution">
    <text evidence="11">The sequence shown here is derived from an EMBL/GenBank/DDBJ whole genome shotgun (WGS) entry which is preliminary data.</text>
</comment>
<gene>
    <name evidence="11" type="ORF">B0J11DRAFT_491416</name>
</gene>
<keyword evidence="4 11" id="KW-0575">Peroxidase</keyword>
<keyword evidence="5 10" id="KW-0479">Metal-binding</keyword>
<dbReference type="AlphaFoldDB" id="A0A9P9DII4"/>
<keyword evidence="12" id="KW-1185">Reference proteome</keyword>
<evidence type="ECO:0000256" key="8">
    <source>
        <dbReference type="ARBA" id="ARBA00023004"/>
    </source>
</evidence>
<accession>A0A9P9DII4</accession>
<dbReference type="Pfam" id="PF00067">
    <property type="entry name" value="p450"/>
    <property type="match status" value="1"/>
</dbReference>